<proteinExistence type="predicted"/>
<feature type="region of interest" description="Disordered" evidence="1">
    <location>
        <begin position="559"/>
        <end position="581"/>
    </location>
</feature>
<sequence>MGPLSECQLEGLMDLLAIPDAGKGYIRETRNSPPSRRVASTGRLNTTWRYASRKMRHTEACESTHEMRFALSCDLSRHILEHWDQPPKVAIPTPSRRTRKSTPYTPDFLVIEEESIWIAQVKKEADCREKKAEYPDEWILSADGTWEHLPAQNFFATLGLPHRVVTERAICPIKTENLELIWRTLELEPVQERVYQDVASTLRTTPALSLADLARTVGLLDMSPLIHLLGAGVLFGDLEHRLITRPHTFMVAGDAVSLAQALYLETELPADPTGVAPFCRDGLIAADRIRQLRGQMKTTASARTLARWNETYEQNGDIASLAPRHRFKGNRTSRQQEWHSDLLMKVINERYLTPVSISPVAAYRFYLLEHSIQNPLQPVSARQEPVARSTFYNKIHQLNKQKAEGLRGGKRRENAVRPPVDPALRDVRPGRPFQRAHIDHQLLAIDVLIAVSQNDFIFRSPWLTAMRDEGTDLILAQSLSFKPPSIRSCCMVLRDCARVHSRLPETIVVDNGSDFNSTYFEATLAHLGIHKQNRPPGAPRFGSPIESAFGSIQSFIENLPGNKKNDQRERGASSSHKGQEHATFQFEDVVNGVAEYLRIFNAYGIDDLHSPEQRNSQGLAKYPASGQRVEFNHAFLRLTAPGHRNRIQLDSARGLHYAKRHFRHPDLNVLPDKAKVVIFEEPWDANRIYALVNGKLVTCRNTWAEDLTAEELARSAFNEMPGIECTDVKRGIERTKDIEIAKAMEEATSRAAIAQKLIPTIEQSPRRISRIKLLALESAPTPYEVDEVGP</sequence>
<keyword evidence="4" id="KW-1185">Reference proteome</keyword>
<evidence type="ECO:0000313" key="4">
    <source>
        <dbReference type="Proteomes" id="UP000190341"/>
    </source>
</evidence>
<dbReference type="GO" id="GO:0003676">
    <property type="term" value="F:nucleic acid binding"/>
    <property type="evidence" value="ECO:0007669"/>
    <property type="project" value="InterPro"/>
</dbReference>
<feature type="compositionally biased region" description="Basic and acidic residues" evidence="1">
    <location>
        <begin position="402"/>
        <end position="415"/>
    </location>
</feature>
<organism evidence="3 4">
    <name type="scientific">Pseudoxanthomonas indica</name>
    <dbReference type="NCBI Taxonomy" id="428993"/>
    <lineage>
        <taxon>Bacteria</taxon>
        <taxon>Pseudomonadati</taxon>
        <taxon>Pseudomonadota</taxon>
        <taxon>Gammaproteobacteria</taxon>
        <taxon>Lysobacterales</taxon>
        <taxon>Lysobacteraceae</taxon>
        <taxon>Pseudoxanthomonas</taxon>
    </lineage>
</organism>
<dbReference type="Proteomes" id="UP000190341">
    <property type="component" value="Unassembled WGS sequence"/>
</dbReference>
<accession>A0A1T5KDA5</accession>
<evidence type="ECO:0000256" key="1">
    <source>
        <dbReference type="SAM" id="MobiDB-lite"/>
    </source>
</evidence>
<protein>
    <submittedName>
        <fullName evidence="3">Integrase core domain-containing protein</fullName>
    </submittedName>
</protein>
<evidence type="ECO:0000313" key="3">
    <source>
        <dbReference type="EMBL" id="SKC61425.1"/>
    </source>
</evidence>
<reference evidence="3 4" key="1">
    <citation type="submission" date="2017-02" db="EMBL/GenBank/DDBJ databases">
        <authorList>
            <person name="Peterson S.W."/>
        </authorList>
    </citation>
    <scope>NUCLEOTIDE SEQUENCE [LARGE SCALE GENOMIC DNA]</scope>
    <source>
        <strain evidence="3 4">P15</strain>
    </source>
</reference>
<dbReference type="Gene3D" id="3.30.420.10">
    <property type="entry name" value="Ribonuclease H-like superfamily/Ribonuclease H"/>
    <property type="match status" value="1"/>
</dbReference>
<name>A0A1T5KDA5_9GAMM</name>
<feature type="region of interest" description="Disordered" evidence="1">
    <location>
        <begin position="402"/>
        <end position="428"/>
    </location>
</feature>
<dbReference type="InterPro" id="IPR036397">
    <property type="entry name" value="RNaseH_sf"/>
</dbReference>
<gene>
    <name evidence="3" type="ORF">SAMN06296058_1587</name>
</gene>
<dbReference type="PROSITE" id="PS50994">
    <property type="entry name" value="INTEGRASE"/>
    <property type="match status" value="1"/>
</dbReference>
<evidence type="ECO:0000259" key="2">
    <source>
        <dbReference type="PROSITE" id="PS50994"/>
    </source>
</evidence>
<dbReference type="GO" id="GO:0015074">
    <property type="term" value="P:DNA integration"/>
    <property type="evidence" value="ECO:0007669"/>
    <property type="project" value="InterPro"/>
</dbReference>
<dbReference type="SUPFAM" id="SSF53098">
    <property type="entry name" value="Ribonuclease H-like"/>
    <property type="match status" value="1"/>
</dbReference>
<dbReference type="InterPro" id="IPR001584">
    <property type="entry name" value="Integrase_cat-core"/>
</dbReference>
<feature type="domain" description="Integrase catalytic" evidence="2">
    <location>
        <begin position="428"/>
        <end position="619"/>
    </location>
</feature>
<dbReference type="EMBL" id="FUZV01000001">
    <property type="protein sequence ID" value="SKC61425.1"/>
    <property type="molecule type" value="Genomic_DNA"/>
</dbReference>
<dbReference type="STRING" id="428993.SAMN06296058_1587"/>
<dbReference type="AlphaFoldDB" id="A0A1T5KDA5"/>
<dbReference type="InterPro" id="IPR012337">
    <property type="entry name" value="RNaseH-like_sf"/>
</dbReference>